<feature type="domain" description="Protein ENHANCED DISEASE RESISTANCE 2 C-terminal" evidence="1">
    <location>
        <begin position="392"/>
        <end position="633"/>
    </location>
</feature>
<dbReference type="InterPro" id="IPR009769">
    <property type="entry name" value="EDR2_C"/>
</dbReference>
<name>A0AAV8PQ89_ENSVE</name>
<dbReference type="EMBL" id="JAQQAF010000009">
    <property type="protein sequence ID" value="KAJ8460607.1"/>
    <property type="molecule type" value="Genomic_DNA"/>
</dbReference>
<protein>
    <recommendedName>
        <fullName evidence="1">Protein ENHANCED DISEASE RESISTANCE 2 C-terminal domain-containing protein</fullName>
    </recommendedName>
</protein>
<dbReference type="PANTHER" id="PTHR31558:SF40">
    <property type="entry name" value="EXPRESSED PROTEIN"/>
    <property type="match status" value="1"/>
</dbReference>
<dbReference type="AlphaFoldDB" id="A0AAV8PQ89"/>
<accession>A0AAV8PQ89</accession>
<proteinExistence type="predicted"/>
<reference evidence="2 3" key="1">
    <citation type="submission" date="2022-12" db="EMBL/GenBank/DDBJ databases">
        <title>Chromosome-scale assembly of the Ensete ventricosum genome.</title>
        <authorList>
            <person name="Dussert Y."/>
            <person name="Stocks J."/>
            <person name="Wendawek A."/>
            <person name="Woldeyes F."/>
            <person name="Nichols R.A."/>
            <person name="Borrell J.S."/>
        </authorList>
    </citation>
    <scope>NUCLEOTIDE SEQUENCE [LARGE SCALE GENOMIC DNA]</scope>
    <source>
        <strain evidence="3">cv. Maze</strain>
        <tissue evidence="2">Seeds</tissue>
    </source>
</reference>
<dbReference type="Pfam" id="PF07059">
    <property type="entry name" value="EDR2_C"/>
    <property type="match status" value="1"/>
</dbReference>
<sequence>MCILVLPKKPASIMGIGVGKHFDWVVGFAEHSSHSARHWQSKRERERELSHMADLRELKVSSMCILVLPKKLASIMGIGVGKHFDWVVGFAEHSSHSARHWLKAIKAIYKASNQRFTGTLHLSDIMGICVSKSRNKSGSLKYSLRSRKCFLRSKKCFLRTRKCFLRSRKCSLRSRKCHGKILDPIPDASKIHIADAENRPTDFAFSEFVHVETAATTYKRSEVSNLTFHLTQLQWHHNQMDANGICQEEAWFDSVSILESESDDDVVSVQGDLIPSVNPIGTQTLQYGNASRFNKHSKEGHETEDRSRVNKMSSCVCKLVPSVSFNDKIQQPNACPPCQKKRSAVINLSYKRKSFDGEELTKFCASKRFLYHPKGGSVIPCSPSGKSSPGCWSFLEPSTFKLRGESYFRDKKKCPAPNYAPYYPIGVDLFVCPHKIHHIAQHIELPYVKPHEKVPSLLIANIQMPTYPAAMFLGDSDGEGMSLVLYFKISECYDKEVSSSFQDLIRRFIDDETEKVKGFAMESSIPFRERLKIMVGVVNPEDLLLSAAEKKLIQAYNGKPVLSRPQHNFYSGANYFEIDLDIHRFSYISRKGLEAFRERLRHGILDLGLTIQAQKPEELPEQILCCLRLNKIDFVNHGQIPTIVALDDDRSRSI</sequence>
<evidence type="ECO:0000313" key="2">
    <source>
        <dbReference type="EMBL" id="KAJ8460607.1"/>
    </source>
</evidence>
<evidence type="ECO:0000313" key="3">
    <source>
        <dbReference type="Proteomes" id="UP001222027"/>
    </source>
</evidence>
<evidence type="ECO:0000259" key="1">
    <source>
        <dbReference type="Pfam" id="PF07059"/>
    </source>
</evidence>
<dbReference type="Proteomes" id="UP001222027">
    <property type="component" value="Unassembled WGS sequence"/>
</dbReference>
<organism evidence="2 3">
    <name type="scientific">Ensete ventricosum</name>
    <name type="common">Abyssinian banana</name>
    <name type="synonym">Musa ensete</name>
    <dbReference type="NCBI Taxonomy" id="4639"/>
    <lineage>
        <taxon>Eukaryota</taxon>
        <taxon>Viridiplantae</taxon>
        <taxon>Streptophyta</taxon>
        <taxon>Embryophyta</taxon>
        <taxon>Tracheophyta</taxon>
        <taxon>Spermatophyta</taxon>
        <taxon>Magnoliopsida</taxon>
        <taxon>Liliopsida</taxon>
        <taxon>Zingiberales</taxon>
        <taxon>Musaceae</taxon>
        <taxon>Ensete</taxon>
    </lineage>
</organism>
<gene>
    <name evidence="2" type="ORF">OPV22_033533</name>
</gene>
<dbReference type="PANTHER" id="PTHR31558">
    <property type="entry name" value="CW14 PROTEIN"/>
    <property type="match status" value="1"/>
</dbReference>
<keyword evidence="3" id="KW-1185">Reference proteome</keyword>
<comment type="caution">
    <text evidence="2">The sequence shown here is derived from an EMBL/GenBank/DDBJ whole genome shotgun (WGS) entry which is preliminary data.</text>
</comment>